<comment type="function">
    <text evidence="10 11">Involved in cell wall formation. Catalyzes the final step in the synthesis of UDP-N-acetylmuramoyl-pentapeptide, the precursor of murein.</text>
</comment>
<dbReference type="InterPro" id="IPR035911">
    <property type="entry name" value="MurE/MurF_N"/>
</dbReference>
<dbReference type="Pfam" id="PF01225">
    <property type="entry name" value="Mur_ligase"/>
    <property type="match status" value="1"/>
</dbReference>
<evidence type="ECO:0000259" key="14">
    <source>
        <dbReference type="Pfam" id="PF08245"/>
    </source>
</evidence>
<dbReference type="UniPathway" id="UPA00219"/>
<keyword evidence="9 10" id="KW-0961">Cell wall biogenesis/degradation</keyword>
<dbReference type="InterPro" id="IPR013221">
    <property type="entry name" value="Mur_ligase_cen"/>
</dbReference>
<dbReference type="SUPFAM" id="SSF53244">
    <property type="entry name" value="MurD-like peptide ligases, peptide-binding domain"/>
    <property type="match status" value="1"/>
</dbReference>
<dbReference type="SUPFAM" id="SSF63418">
    <property type="entry name" value="MurE/MurF N-terminal domain"/>
    <property type="match status" value="1"/>
</dbReference>
<dbReference type="Gene3D" id="3.40.1390.10">
    <property type="entry name" value="MurE/MurF, N-terminal domain"/>
    <property type="match status" value="1"/>
</dbReference>
<comment type="pathway">
    <text evidence="10 11">Cell wall biogenesis; peptidoglycan biosynthesis.</text>
</comment>
<evidence type="ECO:0000256" key="2">
    <source>
        <dbReference type="ARBA" id="ARBA00022598"/>
    </source>
</evidence>
<evidence type="ECO:0000313" key="16">
    <source>
        <dbReference type="Proteomes" id="UP000183410"/>
    </source>
</evidence>
<dbReference type="AlphaFoldDB" id="A0A1I1XS22"/>
<dbReference type="Gene3D" id="3.40.1190.10">
    <property type="entry name" value="Mur-like, catalytic domain"/>
    <property type="match status" value="1"/>
</dbReference>
<dbReference type="GO" id="GO:0009252">
    <property type="term" value="P:peptidoglycan biosynthetic process"/>
    <property type="evidence" value="ECO:0007669"/>
    <property type="project" value="UniProtKB-UniRule"/>
</dbReference>
<dbReference type="GO" id="GO:0008766">
    <property type="term" value="F:UDP-N-acetylmuramoylalanyl-D-glutamyl-2,6-diaminopimelate-D-alanyl-D-alanine ligase activity"/>
    <property type="evidence" value="ECO:0007669"/>
    <property type="project" value="RHEA"/>
</dbReference>
<keyword evidence="2 10" id="KW-0436">Ligase</keyword>
<dbReference type="Pfam" id="PF02875">
    <property type="entry name" value="Mur_ligase_C"/>
    <property type="match status" value="1"/>
</dbReference>
<evidence type="ECO:0000256" key="4">
    <source>
        <dbReference type="ARBA" id="ARBA00022741"/>
    </source>
</evidence>
<evidence type="ECO:0000256" key="10">
    <source>
        <dbReference type="HAMAP-Rule" id="MF_02019"/>
    </source>
</evidence>
<comment type="subcellular location">
    <subcellularLocation>
        <location evidence="10 11">Cytoplasm</location>
    </subcellularLocation>
</comment>
<dbReference type="InterPro" id="IPR036565">
    <property type="entry name" value="Mur-like_cat_sf"/>
</dbReference>
<dbReference type="RefSeq" id="WP_046230411.1">
    <property type="nucleotide sequence ID" value="NZ_FONN01000001.1"/>
</dbReference>
<dbReference type="EMBL" id="FONN01000001">
    <property type="protein sequence ID" value="SFE10039.1"/>
    <property type="molecule type" value="Genomic_DNA"/>
</dbReference>
<evidence type="ECO:0000256" key="6">
    <source>
        <dbReference type="ARBA" id="ARBA00022960"/>
    </source>
</evidence>
<evidence type="ECO:0000256" key="5">
    <source>
        <dbReference type="ARBA" id="ARBA00022840"/>
    </source>
</evidence>
<gene>
    <name evidence="10" type="primary">murF</name>
    <name evidence="15" type="ORF">SAMN04487969_10146</name>
</gene>
<evidence type="ECO:0000256" key="7">
    <source>
        <dbReference type="ARBA" id="ARBA00022984"/>
    </source>
</evidence>
<evidence type="ECO:0000259" key="12">
    <source>
        <dbReference type="Pfam" id="PF01225"/>
    </source>
</evidence>
<evidence type="ECO:0000313" key="15">
    <source>
        <dbReference type="EMBL" id="SFE10039.1"/>
    </source>
</evidence>
<feature type="binding site" evidence="10">
    <location>
        <begin position="115"/>
        <end position="121"/>
    </location>
    <ligand>
        <name>ATP</name>
        <dbReference type="ChEBI" id="CHEBI:30616"/>
    </ligand>
</feature>
<evidence type="ECO:0000256" key="8">
    <source>
        <dbReference type="ARBA" id="ARBA00023306"/>
    </source>
</evidence>
<dbReference type="Pfam" id="PF08245">
    <property type="entry name" value="Mur_ligase_M"/>
    <property type="match status" value="1"/>
</dbReference>
<organism evidence="15 16">
    <name type="scientific">Paenibacillus algorifonticola</name>
    <dbReference type="NCBI Taxonomy" id="684063"/>
    <lineage>
        <taxon>Bacteria</taxon>
        <taxon>Bacillati</taxon>
        <taxon>Bacillota</taxon>
        <taxon>Bacilli</taxon>
        <taxon>Bacillales</taxon>
        <taxon>Paenibacillaceae</taxon>
        <taxon>Paenibacillus</taxon>
    </lineage>
</organism>
<dbReference type="HAMAP" id="MF_02019">
    <property type="entry name" value="MurF"/>
    <property type="match status" value="1"/>
</dbReference>
<keyword evidence="8 10" id="KW-0131">Cell cycle</keyword>
<dbReference type="GO" id="GO:0047480">
    <property type="term" value="F:UDP-N-acetylmuramoyl-tripeptide-D-alanyl-D-alanine ligase activity"/>
    <property type="evidence" value="ECO:0007669"/>
    <property type="project" value="UniProtKB-UniRule"/>
</dbReference>
<dbReference type="NCBIfam" id="TIGR01143">
    <property type="entry name" value="murF"/>
    <property type="match status" value="1"/>
</dbReference>
<protein>
    <recommendedName>
        <fullName evidence="10 11">UDP-N-acetylmuramoyl-tripeptide--D-alanyl-D-alanine ligase</fullName>
        <ecNumber evidence="10 11">6.3.2.10</ecNumber>
    </recommendedName>
    <alternativeName>
        <fullName evidence="10">D-alanyl-D-alanine-adding enzyme</fullName>
    </alternativeName>
</protein>
<evidence type="ECO:0000256" key="1">
    <source>
        <dbReference type="ARBA" id="ARBA00022490"/>
    </source>
</evidence>
<keyword evidence="4 10" id="KW-0547">Nucleotide-binding</keyword>
<evidence type="ECO:0000259" key="13">
    <source>
        <dbReference type="Pfam" id="PF02875"/>
    </source>
</evidence>
<dbReference type="GO" id="GO:0051301">
    <property type="term" value="P:cell division"/>
    <property type="evidence" value="ECO:0007669"/>
    <property type="project" value="UniProtKB-KW"/>
</dbReference>
<keyword evidence="6 10" id="KW-0133">Cell shape</keyword>
<evidence type="ECO:0000256" key="11">
    <source>
        <dbReference type="RuleBase" id="RU004136"/>
    </source>
</evidence>
<feature type="domain" description="Mur ligase C-terminal" evidence="13">
    <location>
        <begin position="341"/>
        <end position="471"/>
    </location>
</feature>
<dbReference type="GO" id="GO:0005524">
    <property type="term" value="F:ATP binding"/>
    <property type="evidence" value="ECO:0007669"/>
    <property type="project" value="UniProtKB-UniRule"/>
</dbReference>
<dbReference type="InterPro" id="IPR051046">
    <property type="entry name" value="MurCDEF_CellWall_CoF430Synth"/>
</dbReference>
<accession>A0A1I1XS22</accession>
<dbReference type="PANTHER" id="PTHR43024">
    <property type="entry name" value="UDP-N-ACETYLMURAMOYL-TRIPEPTIDE--D-ALANYL-D-ALANINE LIGASE"/>
    <property type="match status" value="1"/>
</dbReference>
<evidence type="ECO:0000256" key="9">
    <source>
        <dbReference type="ARBA" id="ARBA00023316"/>
    </source>
</evidence>
<dbReference type="SUPFAM" id="SSF53623">
    <property type="entry name" value="MurD-like peptide ligases, catalytic domain"/>
    <property type="match status" value="1"/>
</dbReference>
<dbReference type="EC" id="6.3.2.10" evidence="10 11"/>
<dbReference type="InterPro" id="IPR005863">
    <property type="entry name" value="UDP-N-AcMur_synth"/>
</dbReference>
<dbReference type="Proteomes" id="UP000183410">
    <property type="component" value="Unassembled WGS sequence"/>
</dbReference>
<dbReference type="InterPro" id="IPR000713">
    <property type="entry name" value="Mur_ligase_N"/>
</dbReference>
<keyword evidence="16" id="KW-1185">Reference proteome</keyword>
<keyword evidence="3 10" id="KW-0132">Cell division</keyword>
<dbReference type="PANTHER" id="PTHR43024:SF1">
    <property type="entry name" value="UDP-N-ACETYLMURAMOYL-TRIPEPTIDE--D-ALANYL-D-ALANINE LIGASE"/>
    <property type="match status" value="1"/>
</dbReference>
<dbReference type="GO" id="GO:0071555">
    <property type="term" value="P:cell wall organization"/>
    <property type="evidence" value="ECO:0007669"/>
    <property type="project" value="UniProtKB-KW"/>
</dbReference>
<feature type="domain" description="Mur ligase central" evidence="14">
    <location>
        <begin position="113"/>
        <end position="318"/>
    </location>
</feature>
<feature type="domain" description="Mur ligase N-terminal catalytic" evidence="12">
    <location>
        <begin position="26"/>
        <end position="101"/>
    </location>
</feature>
<comment type="catalytic activity">
    <reaction evidence="10 11">
        <text>D-alanyl-D-alanine + UDP-N-acetyl-alpha-D-muramoyl-L-alanyl-gamma-D-glutamyl-meso-2,6-diaminopimelate + ATP = UDP-N-acetyl-alpha-D-muramoyl-L-alanyl-gamma-D-glutamyl-meso-2,6-diaminopimeloyl-D-alanyl-D-alanine + ADP + phosphate + H(+)</text>
        <dbReference type="Rhea" id="RHEA:28374"/>
        <dbReference type="ChEBI" id="CHEBI:15378"/>
        <dbReference type="ChEBI" id="CHEBI:30616"/>
        <dbReference type="ChEBI" id="CHEBI:43474"/>
        <dbReference type="ChEBI" id="CHEBI:57822"/>
        <dbReference type="ChEBI" id="CHEBI:61386"/>
        <dbReference type="ChEBI" id="CHEBI:83905"/>
        <dbReference type="ChEBI" id="CHEBI:456216"/>
        <dbReference type="EC" id="6.3.2.10"/>
    </reaction>
</comment>
<sequence length="485" mass="50971">MIRRTLEQIGGMCKAEWNPAASAVAITGAGTDSRKITAGQLFVPLVGDKFDGHDYVAQALKDGAAAALWQRGHAIPPELADAPLLLVDDTLAALQALASVYRTELAGLRVVGITGSNGKTTTKDMVAAVLGTSLRVHKTAGNLNNHIGLPLMVLELDEQTEVAVLEMGMSGFGEIELLTQIAKPDVAIITNIGDAHMLQLGSREGIAKAKLEIVSGLQPGGLLLYNGDEPLLVAGLGTTALPAGARLEAFGLMDGNRWTAANMNIDAVSAAFELKDGGARAQVNGAVTEAAETAEAAIYAIPVPGKHNVSNALAAIAIGHHFGISGERIRQGLSSLQLTGMRIQPVKAFNGAMILNDAYNANPTAVRAAIDLLESVSGFRKKWIVLGDMLELGPDEEQLHYDTGAFITPAKADAVLTCGQLSRHTSHGVKSSFGAAADAADIIHFEEKEKLAEWLKQQLQPADIVLVKGSRGMRMEQIVQALEVG</sequence>
<evidence type="ECO:0000256" key="3">
    <source>
        <dbReference type="ARBA" id="ARBA00022618"/>
    </source>
</evidence>
<keyword evidence="7 10" id="KW-0573">Peptidoglycan synthesis</keyword>
<dbReference type="Gene3D" id="3.90.190.20">
    <property type="entry name" value="Mur ligase, C-terminal domain"/>
    <property type="match status" value="1"/>
</dbReference>
<dbReference type="InterPro" id="IPR036615">
    <property type="entry name" value="Mur_ligase_C_dom_sf"/>
</dbReference>
<dbReference type="InterPro" id="IPR004101">
    <property type="entry name" value="Mur_ligase_C"/>
</dbReference>
<comment type="similarity">
    <text evidence="10">Belongs to the MurCDEF family. MurF subfamily.</text>
</comment>
<keyword evidence="1 10" id="KW-0963">Cytoplasm</keyword>
<reference evidence="16" key="1">
    <citation type="submission" date="2016-10" db="EMBL/GenBank/DDBJ databases">
        <authorList>
            <person name="Varghese N."/>
            <person name="Submissions S."/>
        </authorList>
    </citation>
    <scope>NUCLEOTIDE SEQUENCE [LARGE SCALE GENOMIC DNA]</scope>
    <source>
        <strain evidence="16">CGMCC 1.10223</strain>
    </source>
</reference>
<name>A0A1I1XS22_9BACL</name>
<proteinExistence type="inferred from homology"/>
<dbReference type="GO" id="GO:0008360">
    <property type="term" value="P:regulation of cell shape"/>
    <property type="evidence" value="ECO:0007669"/>
    <property type="project" value="UniProtKB-KW"/>
</dbReference>
<keyword evidence="5 10" id="KW-0067">ATP-binding</keyword>
<dbReference type="GO" id="GO:0005737">
    <property type="term" value="C:cytoplasm"/>
    <property type="evidence" value="ECO:0007669"/>
    <property type="project" value="UniProtKB-SubCell"/>
</dbReference>